<sequence>MSPYIPILGVLFFAAALLGVMVLASLVIGPRRYNKTKYSSYECGIDPTPQPVGGGRFPVKFYITAMLFIVFDIEMVFLYPWAVSFDRLGLFALVEMLLFVVTVFIAYIYVFRRGGLDWE</sequence>
<name>A0A4Q9KIW3_PROTD</name>
<keyword evidence="3 11" id="KW-0813">Transport</keyword>
<protein>
    <recommendedName>
        <fullName evidence="11">NADH-quinone oxidoreductase subunit A</fullName>
        <ecNumber evidence="11">7.1.1.-</ecNumber>
    </recommendedName>
    <alternativeName>
        <fullName evidence="11">NADH dehydrogenase I subunit A</fullName>
    </alternativeName>
    <alternativeName>
        <fullName evidence="11">NDH-1 subunit A</fullName>
    </alternativeName>
    <alternativeName>
        <fullName evidence="11">NUO1</fullName>
    </alternativeName>
</protein>
<evidence type="ECO:0000256" key="4">
    <source>
        <dbReference type="ARBA" id="ARBA00022475"/>
    </source>
</evidence>
<dbReference type="InterPro" id="IPR000440">
    <property type="entry name" value="NADH_UbQ/plastoQ_OxRdtase_su3"/>
</dbReference>
<evidence type="ECO:0000256" key="7">
    <source>
        <dbReference type="ARBA" id="ARBA00022967"/>
    </source>
</evidence>
<gene>
    <name evidence="11" type="primary">nuoA</name>
    <name evidence="13" type="ORF">ET996_11020</name>
</gene>
<comment type="function">
    <text evidence="11">NDH-1 shuttles electrons from NADH, via FMN and iron-sulfur (Fe-S) centers, to quinones in the respiratory chain. The immediate electron acceptor for the enzyme in this species is believed to be a menaquinone. Couples the redox reaction to proton translocation (for every two electrons transferred, four hydrogen ions are translocated across the cytoplasmic membrane), and thus conserves the redox energy in a proton gradient.</text>
</comment>
<evidence type="ECO:0000256" key="11">
    <source>
        <dbReference type="HAMAP-Rule" id="MF_01394"/>
    </source>
</evidence>
<dbReference type="InterPro" id="IPR023043">
    <property type="entry name" value="NAD(P)H_OxRDtase_bac/plastid"/>
</dbReference>
<comment type="similarity">
    <text evidence="2 11 12">Belongs to the complex I subunit 3 family.</text>
</comment>
<evidence type="ECO:0000256" key="8">
    <source>
        <dbReference type="ARBA" id="ARBA00022989"/>
    </source>
</evidence>
<comment type="subunit">
    <text evidence="11">NDH-1 is composed of 14 different subunits. Subunits NuoA, H, J, K, L, M, N constitute the membrane sector of the complex.</text>
</comment>
<dbReference type="Pfam" id="PF00507">
    <property type="entry name" value="Oxidored_q4"/>
    <property type="match status" value="1"/>
</dbReference>
<keyword evidence="4 11" id="KW-1003">Cell membrane</keyword>
<dbReference type="GO" id="GO:0005886">
    <property type="term" value="C:plasma membrane"/>
    <property type="evidence" value="ECO:0007669"/>
    <property type="project" value="UniProtKB-SubCell"/>
</dbReference>
<proteinExistence type="inferred from homology"/>
<dbReference type="RefSeq" id="WP_131172605.1">
    <property type="nucleotide sequence ID" value="NZ_FXTL01000014.1"/>
</dbReference>
<comment type="subcellular location">
    <subcellularLocation>
        <location evidence="11 12">Cell membrane</location>
        <topology evidence="11 12">Multi-pass membrane protein</topology>
    </subcellularLocation>
    <subcellularLocation>
        <location evidence="1">Membrane</location>
        <topology evidence="1">Multi-pass membrane protein</topology>
    </subcellularLocation>
</comment>
<feature type="transmembrane region" description="Helical" evidence="11">
    <location>
        <begin position="61"/>
        <end position="82"/>
    </location>
</feature>
<evidence type="ECO:0000256" key="1">
    <source>
        <dbReference type="ARBA" id="ARBA00004141"/>
    </source>
</evidence>
<organism evidence="13 14">
    <name type="scientific">Propioniciclava tarda</name>
    <dbReference type="NCBI Taxonomy" id="433330"/>
    <lineage>
        <taxon>Bacteria</taxon>
        <taxon>Bacillati</taxon>
        <taxon>Actinomycetota</taxon>
        <taxon>Actinomycetes</taxon>
        <taxon>Propionibacteriales</taxon>
        <taxon>Propionibacteriaceae</taxon>
        <taxon>Propioniciclava</taxon>
    </lineage>
</organism>
<reference evidence="13 14" key="1">
    <citation type="submission" date="2019-01" db="EMBL/GenBank/DDBJ databases">
        <title>Lactibacter flavus gen. nov., sp. nov., a novel bacterium of the family Propionibacteriaceae isolated from raw milk and dairy products.</title>
        <authorList>
            <person name="Huptas C."/>
            <person name="Wenning M."/>
            <person name="Breitenwieser F."/>
            <person name="Doll E."/>
            <person name="Von Neubeck M."/>
            <person name="Busse H.-J."/>
            <person name="Scherer S."/>
        </authorList>
    </citation>
    <scope>NUCLEOTIDE SEQUENCE [LARGE SCALE GENOMIC DNA]</scope>
    <source>
        <strain evidence="13 14">DSM 22130</strain>
    </source>
</reference>
<dbReference type="FunFam" id="1.20.58.1610:FF:000002">
    <property type="entry name" value="NADH-quinone oxidoreductase subunit A"/>
    <property type="match status" value="1"/>
</dbReference>
<evidence type="ECO:0000256" key="6">
    <source>
        <dbReference type="ARBA" id="ARBA00022719"/>
    </source>
</evidence>
<keyword evidence="9 11" id="KW-0520">NAD</keyword>
<dbReference type="EMBL" id="SDMR01000014">
    <property type="protein sequence ID" value="TBT94362.1"/>
    <property type="molecule type" value="Genomic_DNA"/>
</dbReference>
<keyword evidence="6 11" id="KW-0874">Quinone</keyword>
<dbReference type="GO" id="GO:0008137">
    <property type="term" value="F:NADH dehydrogenase (ubiquinone) activity"/>
    <property type="evidence" value="ECO:0007669"/>
    <property type="project" value="InterPro"/>
</dbReference>
<evidence type="ECO:0000313" key="13">
    <source>
        <dbReference type="EMBL" id="TBT94362.1"/>
    </source>
</evidence>
<evidence type="ECO:0000256" key="3">
    <source>
        <dbReference type="ARBA" id="ARBA00022448"/>
    </source>
</evidence>
<dbReference type="HAMAP" id="MF_01394">
    <property type="entry name" value="NDH1_NuoA"/>
    <property type="match status" value="1"/>
</dbReference>
<dbReference type="EC" id="7.1.1.-" evidence="11"/>
<evidence type="ECO:0000256" key="2">
    <source>
        <dbReference type="ARBA" id="ARBA00008472"/>
    </source>
</evidence>
<accession>A0A4Q9KIW3</accession>
<dbReference type="PANTHER" id="PTHR11058:SF22">
    <property type="entry name" value="NADH-QUINONE OXIDOREDUCTASE SUBUNIT A"/>
    <property type="match status" value="1"/>
</dbReference>
<comment type="catalytic activity">
    <reaction evidence="11 12">
        <text>a quinone + NADH + 5 H(+)(in) = a quinol + NAD(+) + 4 H(+)(out)</text>
        <dbReference type="Rhea" id="RHEA:57888"/>
        <dbReference type="ChEBI" id="CHEBI:15378"/>
        <dbReference type="ChEBI" id="CHEBI:24646"/>
        <dbReference type="ChEBI" id="CHEBI:57540"/>
        <dbReference type="ChEBI" id="CHEBI:57945"/>
        <dbReference type="ChEBI" id="CHEBI:132124"/>
    </reaction>
</comment>
<feature type="transmembrane region" description="Helical" evidence="11">
    <location>
        <begin position="88"/>
        <end position="110"/>
    </location>
</feature>
<evidence type="ECO:0000256" key="10">
    <source>
        <dbReference type="ARBA" id="ARBA00023136"/>
    </source>
</evidence>
<keyword evidence="7 11" id="KW-1278">Translocase</keyword>
<dbReference type="Proteomes" id="UP000291933">
    <property type="component" value="Unassembled WGS sequence"/>
</dbReference>
<comment type="caution">
    <text evidence="13">The sequence shown here is derived from an EMBL/GenBank/DDBJ whole genome shotgun (WGS) entry which is preliminary data.</text>
</comment>
<keyword evidence="13" id="KW-0560">Oxidoreductase</keyword>
<dbReference type="AlphaFoldDB" id="A0A4Q9KIW3"/>
<keyword evidence="10 11" id="KW-0472">Membrane</keyword>
<keyword evidence="8 11" id="KW-1133">Transmembrane helix</keyword>
<dbReference type="NCBIfam" id="NF005922">
    <property type="entry name" value="PRK07928.1"/>
    <property type="match status" value="1"/>
</dbReference>
<dbReference type="GO" id="GO:0030964">
    <property type="term" value="C:NADH dehydrogenase complex"/>
    <property type="evidence" value="ECO:0007669"/>
    <property type="project" value="TreeGrafter"/>
</dbReference>
<evidence type="ECO:0000313" key="14">
    <source>
        <dbReference type="Proteomes" id="UP000291933"/>
    </source>
</evidence>
<keyword evidence="14" id="KW-1185">Reference proteome</keyword>
<feature type="transmembrane region" description="Helical" evidence="11">
    <location>
        <begin position="6"/>
        <end position="28"/>
    </location>
</feature>
<dbReference type="Gene3D" id="1.20.58.1610">
    <property type="entry name" value="NADH:ubiquinone/plastoquinone oxidoreductase, chain 3"/>
    <property type="match status" value="1"/>
</dbReference>
<dbReference type="GO" id="GO:0050136">
    <property type="term" value="F:NADH dehydrogenase (quinone) (non-electrogenic) activity"/>
    <property type="evidence" value="ECO:0007669"/>
    <property type="project" value="UniProtKB-UniRule"/>
</dbReference>
<dbReference type="InterPro" id="IPR038430">
    <property type="entry name" value="NDAH_ubi_oxred_su3_sf"/>
</dbReference>
<evidence type="ECO:0000256" key="12">
    <source>
        <dbReference type="RuleBase" id="RU003639"/>
    </source>
</evidence>
<dbReference type="OrthoDB" id="9791970at2"/>
<evidence type="ECO:0000256" key="9">
    <source>
        <dbReference type="ARBA" id="ARBA00023027"/>
    </source>
</evidence>
<evidence type="ECO:0000256" key="5">
    <source>
        <dbReference type="ARBA" id="ARBA00022692"/>
    </source>
</evidence>
<dbReference type="PANTHER" id="PTHR11058">
    <property type="entry name" value="NADH-UBIQUINONE OXIDOREDUCTASE CHAIN 3"/>
    <property type="match status" value="1"/>
</dbReference>
<keyword evidence="5 11" id="KW-0812">Transmembrane</keyword>
<dbReference type="GO" id="GO:0048038">
    <property type="term" value="F:quinone binding"/>
    <property type="evidence" value="ECO:0007669"/>
    <property type="project" value="UniProtKB-KW"/>
</dbReference>